<protein>
    <submittedName>
        <fullName evidence="3">Uncharacterized protein</fullName>
    </submittedName>
</protein>
<dbReference type="Proteomes" id="UP000184522">
    <property type="component" value="Unassembled WGS sequence"/>
</dbReference>
<dbReference type="EMBL" id="FQWS01000002">
    <property type="protein sequence ID" value="SHH40076.1"/>
    <property type="molecule type" value="Genomic_DNA"/>
</dbReference>
<dbReference type="AlphaFoldDB" id="A0A1M5SNK0"/>
<gene>
    <name evidence="3" type="ORF">SAMN05444148_1919</name>
</gene>
<evidence type="ECO:0000313" key="4">
    <source>
        <dbReference type="Proteomes" id="UP000184522"/>
    </source>
</evidence>
<organism evidence="3 4">
    <name type="scientific">Winogradskyella jejuensis</name>
    <dbReference type="NCBI Taxonomy" id="1089305"/>
    <lineage>
        <taxon>Bacteria</taxon>
        <taxon>Pseudomonadati</taxon>
        <taxon>Bacteroidota</taxon>
        <taxon>Flavobacteriia</taxon>
        <taxon>Flavobacteriales</taxon>
        <taxon>Flavobacteriaceae</taxon>
        <taxon>Winogradskyella</taxon>
    </lineage>
</organism>
<dbReference type="SUPFAM" id="SSF48452">
    <property type="entry name" value="TPR-like"/>
    <property type="match status" value="1"/>
</dbReference>
<dbReference type="OrthoDB" id="9784036at2"/>
<dbReference type="Gene3D" id="1.25.40.10">
    <property type="entry name" value="Tetratricopeptide repeat domain"/>
    <property type="match status" value="1"/>
</dbReference>
<sequence>MKTKLLFLLFILSIFISACSPSIDYSDTFIKQTQGKYLFNEDDIITISYKDNQLYMDWRGVKTKPVATDTNEFFVPDLYQKLRFVQHPETKARYLAIIPESNPDSLSYDYLKVADNYKTPSQYLEEKNWDMALQGFQKIKLKDSMSDFINQYKFNRLGFKYVREHKYDDAIGILIMNTKLHPNSPNTYDSLGQAYLVSGDSLNAYENYKKAYQLNKGNKRAKRYMDAYESK</sequence>
<feature type="chain" id="PRO_5012906414" evidence="2">
    <location>
        <begin position="21"/>
        <end position="231"/>
    </location>
</feature>
<dbReference type="STRING" id="1089305.SAMN05444148_1919"/>
<evidence type="ECO:0000256" key="2">
    <source>
        <dbReference type="SAM" id="SignalP"/>
    </source>
</evidence>
<keyword evidence="2" id="KW-0732">Signal</keyword>
<proteinExistence type="predicted"/>
<reference evidence="4" key="1">
    <citation type="submission" date="2016-11" db="EMBL/GenBank/DDBJ databases">
        <authorList>
            <person name="Varghese N."/>
            <person name="Submissions S."/>
        </authorList>
    </citation>
    <scope>NUCLEOTIDE SEQUENCE [LARGE SCALE GENOMIC DNA]</scope>
    <source>
        <strain evidence="4">DSM 25330</strain>
    </source>
</reference>
<feature type="repeat" description="TPR" evidence="1">
    <location>
        <begin position="185"/>
        <end position="218"/>
    </location>
</feature>
<name>A0A1M5SNK0_9FLAO</name>
<feature type="signal peptide" evidence="2">
    <location>
        <begin position="1"/>
        <end position="20"/>
    </location>
</feature>
<dbReference type="PROSITE" id="PS51257">
    <property type="entry name" value="PROKAR_LIPOPROTEIN"/>
    <property type="match status" value="1"/>
</dbReference>
<evidence type="ECO:0000313" key="3">
    <source>
        <dbReference type="EMBL" id="SHH40076.1"/>
    </source>
</evidence>
<evidence type="ECO:0000256" key="1">
    <source>
        <dbReference type="PROSITE-ProRule" id="PRU00339"/>
    </source>
</evidence>
<dbReference type="RefSeq" id="WP_073085868.1">
    <property type="nucleotide sequence ID" value="NZ_FQWS01000002.1"/>
</dbReference>
<dbReference type="InterPro" id="IPR019734">
    <property type="entry name" value="TPR_rpt"/>
</dbReference>
<keyword evidence="1" id="KW-0802">TPR repeat</keyword>
<dbReference type="InterPro" id="IPR011990">
    <property type="entry name" value="TPR-like_helical_dom_sf"/>
</dbReference>
<dbReference type="PROSITE" id="PS50005">
    <property type="entry name" value="TPR"/>
    <property type="match status" value="1"/>
</dbReference>
<accession>A0A1M5SNK0</accession>
<keyword evidence="4" id="KW-1185">Reference proteome</keyword>